<feature type="domain" description="DNA helicase Pif1-like DEAD-box helicase" evidence="2">
    <location>
        <begin position="11"/>
        <end position="87"/>
    </location>
</feature>
<dbReference type="InterPro" id="IPR027417">
    <property type="entry name" value="P-loop_NTPase"/>
</dbReference>
<dbReference type="OrthoDB" id="416437at2759"/>
<evidence type="ECO:0000256" key="1">
    <source>
        <dbReference type="RuleBase" id="RU363044"/>
    </source>
</evidence>
<dbReference type="Gene3D" id="3.40.50.300">
    <property type="entry name" value="P-loop containing nucleotide triphosphate hydrolases"/>
    <property type="match status" value="1"/>
</dbReference>
<dbReference type="GO" id="GO:0006310">
    <property type="term" value="P:DNA recombination"/>
    <property type="evidence" value="ECO:0007669"/>
    <property type="project" value="UniProtKB-KW"/>
</dbReference>
<gene>
    <name evidence="3" type="ORF">EVAR_37974_1</name>
</gene>
<dbReference type="Proteomes" id="UP000299102">
    <property type="component" value="Unassembled WGS sequence"/>
</dbReference>
<comment type="cofactor">
    <cofactor evidence="1">
        <name>Mg(2+)</name>
        <dbReference type="ChEBI" id="CHEBI:18420"/>
    </cofactor>
</comment>
<keyword evidence="1" id="KW-0378">Hydrolase</keyword>
<comment type="similarity">
    <text evidence="1">Belongs to the helicase family.</text>
</comment>
<dbReference type="EMBL" id="BGZK01001455">
    <property type="protein sequence ID" value="GBP80297.1"/>
    <property type="molecule type" value="Genomic_DNA"/>
</dbReference>
<keyword evidence="1" id="KW-0067">ATP-binding</keyword>
<accession>A0A4C1Z112</accession>
<keyword evidence="1" id="KW-0233">DNA recombination</keyword>
<dbReference type="GO" id="GO:0016887">
    <property type="term" value="F:ATP hydrolysis activity"/>
    <property type="evidence" value="ECO:0007669"/>
    <property type="project" value="RHEA"/>
</dbReference>
<dbReference type="PANTHER" id="PTHR47642">
    <property type="entry name" value="ATP-DEPENDENT DNA HELICASE"/>
    <property type="match status" value="1"/>
</dbReference>
<keyword evidence="4" id="KW-1185">Reference proteome</keyword>
<protein>
    <recommendedName>
        <fullName evidence="1">ATP-dependent DNA helicase</fullName>
        <ecNumber evidence="1">5.6.2.3</ecNumber>
    </recommendedName>
</protein>
<evidence type="ECO:0000259" key="2">
    <source>
        <dbReference type="Pfam" id="PF05970"/>
    </source>
</evidence>
<reference evidence="3 4" key="1">
    <citation type="journal article" date="2019" name="Commun. Biol.">
        <title>The bagworm genome reveals a unique fibroin gene that provides high tensile strength.</title>
        <authorList>
            <person name="Kono N."/>
            <person name="Nakamura H."/>
            <person name="Ohtoshi R."/>
            <person name="Tomita M."/>
            <person name="Numata K."/>
            <person name="Arakawa K."/>
        </authorList>
    </citation>
    <scope>NUCLEOTIDE SEQUENCE [LARGE SCALE GENOMIC DNA]</scope>
</reference>
<keyword evidence="1" id="KW-0227">DNA damage</keyword>
<keyword evidence="1" id="KW-0234">DNA repair</keyword>
<dbReference type="InterPro" id="IPR010285">
    <property type="entry name" value="DNA_helicase_pif1-like_DEAD"/>
</dbReference>
<comment type="caution">
    <text evidence="3">The sequence shown here is derived from an EMBL/GenBank/DDBJ whole genome shotgun (WGS) entry which is preliminary data.</text>
</comment>
<dbReference type="GO" id="GO:0000723">
    <property type="term" value="P:telomere maintenance"/>
    <property type="evidence" value="ECO:0007669"/>
    <property type="project" value="InterPro"/>
</dbReference>
<dbReference type="InterPro" id="IPR051055">
    <property type="entry name" value="PIF1_helicase"/>
</dbReference>
<dbReference type="GO" id="GO:0006281">
    <property type="term" value="P:DNA repair"/>
    <property type="evidence" value="ECO:0007669"/>
    <property type="project" value="UniProtKB-KW"/>
</dbReference>
<keyword evidence="1" id="KW-0547">Nucleotide-binding</keyword>
<sequence>MINSRLQQLKNNDRLFGRINILVFGDLMQLPPVHGRQVFEQPPHMAGGTHFWQLFTLVELTQNMRQQGDNTFIDILNALRVGEIRREHLQTLMDKVSNDASGLFAINGALRVYPTNEQVNKHNEAVLQYYRELGTEITEINAFDQMVDTSENDRIENIENVTPKTSTRLEVYRRSCRYLWEQK</sequence>
<dbReference type="Pfam" id="PF05970">
    <property type="entry name" value="PIF1"/>
    <property type="match status" value="1"/>
</dbReference>
<proteinExistence type="inferred from homology"/>
<dbReference type="PANTHER" id="PTHR47642:SF5">
    <property type="entry name" value="ATP-DEPENDENT DNA HELICASE"/>
    <property type="match status" value="1"/>
</dbReference>
<evidence type="ECO:0000313" key="3">
    <source>
        <dbReference type="EMBL" id="GBP80297.1"/>
    </source>
</evidence>
<comment type="catalytic activity">
    <reaction evidence="1">
        <text>ATP + H2O = ADP + phosphate + H(+)</text>
        <dbReference type="Rhea" id="RHEA:13065"/>
        <dbReference type="ChEBI" id="CHEBI:15377"/>
        <dbReference type="ChEBI" id="CHEBI:15378"/>
        <dbReference type="ChEBI" id="CHEBI:30616"/>
        <dbReference type="ChEBI" id="CHEBI:43474"/>
        <dbReference type="ChEBI" id="CHEBI:456216"/>
        <dbReference type="EC" id="5.6.2.3"/>
    </reaction>
</comment>
<dbReference type="AlphaFoldDB" id="A0A4C1Z112"/>
<dbReference type="GO" id="GO:0043139">
    <property type="term" value="F:5'-3' DNA helicase activity"/>
    <property type="evidence" value="ECO:0007669"/>
    <property type="project" value="UniProtKB-EC"/>
</dbReference>
<name>A0A4C1Z112_EUMVA</name>
<organism evidence="3 4">
    <name type="scientific">Eumeta variegata</name>
    <name type="common">Bagworm moth</name>
    <name type="synonym">Eumeta japonica</name>
    <dbReference type="NCBI Taxonomy" id="151549"/>
    <lineage>
        <taxon>Eukaryota</taxon>
        <taxon>Metazoa</taxon>
        <taxon>Ecdysozoa</taxon>
        <taxon>Arthropoda</taxon>
        <taxon>Hexapoda</taxon>
        <taxon>Insecta</taxon>
        <taxon>Pterygota</taxon>
        <taxon>Neoptera</taxon>
        <taxon>Endopterygota</taxon>
        <taxon>Lepidoptera</taxon>
        <taxon>Glossata</taxon>
        <taxon>Ditrysia</taxon>
        <taxon>Tineoidea</taxon>
        <taxon>Psychidae</taxon>
        <taxon>Oiketicinae</taxon>
        <taxon>Eumeta</taxon>
    </lineage>
</organism>
<dbReference type="GO" id="GO:0005524">
    <property type="term" value="F:ATP binding"/>
    <property type="evidence" value="ECO:0007669"/>
    <property type="project" value="UniProtKB-KW"/>
</dbReference>
<dbReference type="EC" id="5.6.2.3" evidence="1"/>
<dbReference type="SUPFAM" id="SSF52540">
    <property type="entry name" value="P-loop containing nucleoside triphosphate hydrolases"/>
    <property type="match status" value="1"/>
</dbReference>
<evidence type="ECO:0000313" key="4">
    <source>
        <dbReference type="Proteomes" id="UP000299102"/>
    </source>
</evidence>
<keyword evidence="1" id="KW-0347">Helicase</keyword>